<evidence type="ECO:0000256" key="2">
    <source>
        <dbReference type="ARBA" id="ARBA00004236"/>
    </source>
</evidence>
<evidence type="ECO:0000256" key="22">
    <source>
        <dbReference type="ARBA" id="ARBA00047337"/>
    </source>
</evidence>
<evidence type="ECO:0000256" key="23">
    <source>
        <dbReference type="ARBA" id="ARBA00048000"/>
    </source>
</evidence>
<evidence type="ECO:0000256" key="16">
    <source>
        <dbReference type="ARBA" id="ARBA00023136"/>
    </source>
</evidence>
<evidence type="ECO:0000256" key="21">
    <source>
        <dbReference type="ARBA" id="ARBA00045255"/>
    </source>
</evidence>
<dbReference type="Proteomes" id="UP000265120">
    <property type="component" value="Chromosome 3"/>
</dbReference>
<feature type="compositionally biased region" description="Polar residues" evidence="25">
    <location>
        <begin position="271"/>
        <end position="283"/>
    </location>
</feature>
<evidence type="ECO:0000256" key="13">
    <source>
        <dbReference type="ARBA" id="ARBA00022832"/>
    </source>
</evidence>
<reference evidence="27" key="2">
    <citation type="submission" date="2025-08" db="UniProtKB">
        <authorList>
            <consortium name="Ensembl"/>
        </authorList>
    </citation>
    <scope>IDENTIFICATION</scope>
</reference>
<evidence type="ECO:0000256" key="14">
    <source>
        <dbReference type="ARBA" id="ARBA00022990"/>
    </source>
</evidence>
<keyword evidence="13" id="KW-0276">Fatty acid metabolism</keyword>
<comment type="subcellular location">
    <subcellularLocation>
        <location evidence="2">Cell membrane</location>
    </subcellularLocation>
    <subcellularLocation>
        <location evidence="4">Cytoplasm</location>
    </subcellularLocation>
    <subcellularLocation>
        <location evidence="3">Endoplasmic reticulum</location>
    </subcellularLocation>
    <subcellularLocation>
        <location evidence="1">Nucleus membrane</location>
    </subcellularLocation>
</comment>
<comment type="function">
    <text evidence="21">Acts as an acyl-protein thioesterase. Hydrolyzes fatty acids from S-acylated cysteine residues in proteins such as trimeric G alpha proteins or HRAS. Acts as a palmitoyl thioesterase that catalyzes depalmitoylation of proteins, such as ADRB2, KCNMA1 and SQSTM1. Acts as a negative regulator of autophagy by mediating palmitoylation of SQSTM1, decreasing affinity between SQSTM1 and ATG8 proteins and recruitment of ubiquitinated cargo proteins to autophagosomes. Acts as a lysophospholipase and hydrolyzes lysophosphatidylcholine (lyso-PC). Also hydrolyzes lysophosphatidylethanolamine (lyso-PE), lysophosphatidylinositol (lyso-PI) and lysophosphatidylserine (lyso-PS). Has much higher thioesterase activity than lysophospholipase activity. Contributes to the production of lysophosphatidic acid (LPA) during blood coagulation by recognizing and cleaving plasma phospholipids to generate lysophospholipids which in turn act as substrates for ENPP2 to produce LPA.</text>
</comment>
<comment type="catalytic activity">
    <reaction evidence="24">
        <text>1-hexadecanoyl-sn-glycero-3-phosphocholine + H2O = sn-glycerol 3-phosphocholine + hexadecanoate + H(+)</text>
        <dbReference type="Rhea" id="RHEA:40435"/>
        <dbReference type="ChEBI" id="CHEBI:7896"/>
        <dbReference type="ChEBI" id="CHEBI:15377"/>
        <dbReference type="ChEBI" id="CHEBI:15378"/>
        <dbReference type="ChEBI" id="CHEBI:16870"/>
        <dbReference type="ChEBI" id="CHEBI:72998"/>
    </reaction>
    <physiologicalReaction direction="left-to-right" evidence="24">
        <dbReference type="Rhea" id="RHEA:40436"/>
    </physiologicalReaction>
</comment>
<evidence type="ECO:0000256" key="8">
    <source>
        <dbReference type="ARBA" id="ARBA00014923"/>
    </source>
</evidence>
<keyword evidence="16" id="KW-0472">Membrane</keyword>
<dbReference type="GeneTree" id="ENSGT00940000154185"/>
<dbReference type="InterPro" id="IPR029058">
    <property type="entry name" value="AB_hydrolase_fold"/>
</dbReference>
<keyword evidence="9" id="KW-1003">Cell membrane</keyword>
<keyword evidence="10" id="KW-0963">Cytoplasm</keyword>
<name>A0A3P8X0K4_CYNSE</name>
<keyword evidence="12" id="KW-0256">Endoplasmic reticulum</keyword>
<keyword evidence="11" id="KW-0378">Hydrolase</keyword>
<dbReference type="GO" id="GO:0006631">
    <property type="term" value="P:fatty acid metabolic process"/>
    <property type="evidence" value="ECO:0007669"/>
    <property type="project" value="UniProtKB-KW"/>
</dbReference>
<dbReference type="InParanoid" id="A0A3P8X0K4"/>
<comment type="catalytic activity">
    <reaction evidence="22">
        <text>S-hexadecanoyl-L-cysteinyl-[protein] + H2O = L-cysteinyl-[protein] + hexadecanoate + H(+)</text>
        <dbReference type="Rhea" id="RHEA:19233"/>
        <dbReference type="Rhea" id="RHEA-COMP:10131"/>
        <dbReference type="Rhea" id="RHEA-COMP:11032"/>
        <dbReference type="ChEBI" id="CHEBI:7896"/>
        <dbReference type="ChEBI" id="CHEBI:15377"/>
        <dbReference type="ChEBI" id="CHEBI:15378"/>
        <dbReference type="ChEBI" id="CHEBI:29950"/>
        <dbReference type="ChEBI" id="CHEBI:74151"/>
        <dbReference type="EC" id="3.1.2.22"/>
    </reaction>
</comment>
<keyword evidence="17" id="KW-0539">Nucleus</keyword>
<evidence type="ECO:0000256" key="4">
    <source>
        <dbReference type="ARBA" id="ARBA00004496"/>
    </source>
</evidence>
<evidence type="ECO:0000259" key="26">
    <source>
        <dbReference type="Pfam" id="PF02230"/>
    </source>
</evidence>
<evidence type="ECO:0000256" key="12">
    <source>
        <dbReference type="ARBA" id="ARBA00022824"/>
    </source>
</evidence>
<keyword evidence="14" id="KW-0007">Acetylation</keyword>
<dbReference type="GO" id="GO:0005886">
    <property type="term" value="C:plasma membrane"/>
    <property type="evidence" value="ECO:0007669"/>
    <property type="project" value="UniProtKB-SubCell"/>
</dbReference>
<dbReference type="EC" id="3.1.2.22" evidence="7"/>
<dbReference type="GO" id="GO:0008474">
    <property type="term" value="F:palmitoyl-(protein) hydrolase activity"/>
    <property type="evidence" value="ECO:0007669"/>
    <property type="project" value="UniProtKB-EC"/>
</dbReference>
<protein>
    <recommendedName>
        <fullName evidence="8">Acyl-protein thioesterase 1</fullName>
        <ecNumber evidence="7">3.1.2.22</ecNumber>
    </recommendedName>
    <alternativeName>
        <fullName evidence="20">Lysophospholipase 1</fullName>
    </alternativeName>
    <alternativeName>
        <fullName evidence="19">Lysophospholipase I</fullName>
    </alternativeName>
    <alternativeName>
        <fullName evidence="18">Palmitoyl-protein hydrolase</fullName>
    </alternativeName>
</protein>
<dbReference type="FunFam" id="3.40.50.1820:FF:000010">
    <property type="entry name" value="Acyl-protein thioesterase 2"/>
    <property type="match status" value="1"/>
</dbReference>
<evidence type="ECO:0000256" key="5">
    <source>
        <dbReference type="ARBA" id="ARBA00006499"/>
    </source>
</evidence>
<evidence type="ECO:0000256" key="1">
    <source>
        <dbReference type="ARBA" id="ARBA00004126"/>
    </source>
</evidence>
<evidence type="ECO:0000256" key="6">
    <source>
        <dbReference type="ARBA" id="ARBA00011738"/>
    </source>
</evidence>
<evidence type="ECO:0000256" key="9">
    <source>
        <dbReference type="ARBA" id="ARBA00022475"/>
    </source>
</evidence>
<feature type="compositionally biased region" description="Polar residues" evidence="25">
    <location>
        <begin position="290"/>
        <end position="306"/>
    </location>
</feature>
<feature type="region of interest" description="Disordered" evidence="25">
    <location>
        <begin position="253"/>
        <end position="313"/>
    </location>
</feature>
<keyword evidence="28" id="KW-1185">Reference proteome</keyword>
<evidence type="ECO:0000256" key="19">
    <source>
        <dbReference type="ARBA" id="ARBA00042319"/>
    </source>
</evidence>
<comment type="similarity">
    <text evidence="5">Belongs to the AB hydrolase superfamily. AB hydrolase 2 family.</text>
</comment>
<accession>A0A3P8X0K4</accession>
<comment type="subunit">
    <text evidence="6">Homodimer.</text>
</comment>
<proteinExistence type="inferred from homology"/>
<evidence type="ECO:0000256" key="10">
    <source>
        <dbReference type="ARBA" id="ARBA00022490"/>
    </source>
</evidence>
<evidence type="ECO:0000256" key="24">
    <source>
        <dbReference type="ARBA" id="ARBA00048656"/>
    </source>
</evidence>
<dbReference type="GO" id="GO:0052689">
    <property type="term" value="F:carboxylic ester hydrolase activity"/>
    <property type="evidence" value="ECO:0007669"/>
    <property type="project" value="TreeGrafter"/>
</dbReference>
<reference evidence="27" key="3">
    <citation type="submission" date="2025-09" db="UniProtKB">
        <authorList>
            <consortium name="Ensembl"/>
        </authorList>
    </citation>
    <scope>IDENTIFICATION</scope>
</reference>
<reference evidence="27 28" key="1">
    <citation type="journal article" date="2014" name="Nat. Genet.">
        <title>Whole-genome sequence of a flatfish provides insights into ZW sex chromosome evolution and adaptation to a benthic lifestyle.</title>
        <authorList>
            <person name="Chen S."/>
            <person name="Zhang G."/>
            <person name="Shao C."/>
            <person name="Huang Q."/>
            <person name="Liu G."/>
            <person name="Zhang P."/>
            <person name="Song W."/>
            <person name="An N."/>
            <person name="Chalopin D."/>
            <person name="Volff J.N."/>
            <person name="Hong Y."/>
            <person name="Li Q."/>
            <person name="Sha Z."/>
            <person name="Zhou H."/>
            <person name="Xie M."/>
            <person name="Yu Q."/>
            <person name="Liu Y."/>
            <person name="Xiang H."/>
            <person name="Wang N."/>
            <person name="Wu K."/>
            <person name="Yang C."/>
            <person name="Zhou Q."/>
            <person name="Liao X."/>
            <person name="Yang L."/>
            <person name="Hu Q."/>
            <person name="Zhang J."/>
            <person name="Meng L."/>
            <person name="Jin L."/>
            <person name="Tian Y."/>
            <person name="Lian J."/>
            <person name="Yang J."/>
            <person name="Miao G."/>
            <person name="Liu S."/>
            <person name="Liang Z."/>
            <person name="Yan F."/>
            <person name="Li Y."/>
            <person name="Sun B."/>
            <person name="Zhang H."/>
            <person name="Zhang J."/>
            <person name="Zhu Y."/>
            <person name="Du M."/>
            <person name="Zhao Y."/>
            <person name="Schartl M."/>
            <person name="Tang Q."/>
            <person name="Wang J."/>
        </authorList>
    </citation>
    <scope>NUCLEOTIDE SEQUENCE</scope>
</reference>
<dbReference type="Gene3D" id="3.40.50.1820">
    <property type="entry name" value="alpha/beta hydrolase"/>
    <property type="match status" value="1"/>
</dbReference>
<dbReference type="PANTHER" id="PTHR10655:SF22">
    <property type="entry name" value="ACYL-PROTEIN THIOESTERASE 1"/>
    <property type="match status" value="1"/>
</dbReference>
<sequence>MCGNNMSAPLPAIVPAARQATAAVIFLHGLGDSGHGWADGLAGIRIPHVKYICPHAPTMPVTLNMRLPMPSWFDIHDQYHNAKEDEAGIKRASDNIKALIDQEVKNGIPSNRIILGGFSQGGALSLYTALTTQQQLAGVVALSCWLPLRNSFPQASANCANKDMPVFQCHGVADPLVPFAFGSQTAEMMKALMNPANITFKPYPGLDHSSCPEVGVRKTDLCTSFSSFILLVTGLGCWSGLFILPPPSPYSFSGNDGHQEVHREAAAPTGQRMNSGPSAQSHTAPPESPGTKTQWTGGTRTDQNLTIKKKPRC</sequence>
<organism evidence="27 28">
    <name type="scientific">Cynoglossus semilaevis</name>
    <name type="common">Tongue sole</name>
    <dbReference type="NCBI Taxonomy" id="244447"/>
    <lineage>
        <taxon>Eukaryota</taxon>
        <taxon>Metazoa</taxon>
        <taxon>Chordata</taxon>
        <taxon>Craniata</taxon>
        <taxon>Vertebrata</taxon>
        <taxon>Euteleostomi</taxon>
        <taxon>Actinopterygii</taxon>
        <taxon>Neopterygii</taxon>
        <taxon>Teleostei</taxon>
        <taxon>Neoteleostei</taxon>
        <taxon>Acanthomorphata</taxon>
        <taxon>Carangaria</taxon>
        <taxon>Pleuronectiformes</taxon>
        <taxon>Pleuronectoidei</taxon>
        <taxon>Cynoglossidae</taxon>
        <taxon>Cynoglossinae</taxon>
        <taxon>Cynoglossus</taxon>
    </lineage>
</organism>
<evidence type="ECO:0000256" key="11">
    <source>
        <dbReference type="ARBA" id="ARBA00022801"/>
    </source>
</evidence>
<dbReference type="GO" id="GO:0005783">
    <property type="term" value="C:endoplasmic reticulum"/>
    <property type="evidence" value="ECO:0007669"/>
    <property type="project" value="UniProtKB-SubCell"/>
</dbReference>
<evidence type="ECO:0000256" key="3">
    <source>
        <dbReference type="ARBA" id="ARBA00004240"/>
    </source>
</evidence>
<evidence type="ECO:0000313" key="28">
    <source>
        <dbReference type="Proteomes" id="UP000265120"/>
    </source>
</evidence>
<evidence type="ECO:0000256" key="20">
    <source>
        <dbReference type="ARBA" id="ARBA00042324"/>
    </source>
</evidence>
<evidence type="ECO:0000313" key="27">
    <source>
        <dbReference type="Ensembl" id="ENSCSEP00000031226.1"/>
    </source>
</evidence>
<evidence type="ECO:0000256" key="25">
    <source>
        <dbReference type="SAM" id="MobiDB-lite"/>
    </source>
</evidence>
<evidence type="ECO:0000256" key="7">
    <source>
        <dbReference type="ARBA" id="ARBA00012423"/>
    </source>
</evidence>
<evidence type="ECO:0000256" key="18">
    <source>
        <dbReference type="ARBA" id="ARBA00031195"/>
    </source>
</evidence>
<dbReference type="STRING" id="244447.ENSCSEP00000031226"/>
<dbReference type="PANTHER" id="PTHR10655">
    <property type="entry name" value="LYSOPHOSPHOLIPASE-RELATED"/>
    <property type="match status" value="1"/>
</dbReference>
<evidence type="ECO:0000256" key="17">
    <source>
        <dbReference type="ARBA" id="ARBA00023242"/>
    </source>
</evidence>
<dbReference type="InterPro" id="IPR050565">
    <property type="entry name" value="LYPA1-2/EST-like"/>
</dbReference>
<keyword evidence="15" id="KW-0443">Lipid metabolism</keyword>
<feature type="domain" description="Phospholipase/carboxylesterase/thioesterase" evidence="26">
    <location>
        <begin position="11"/>
        <end position="213"/>
    </location>
</feature>
<dbReference type="Ensembl" id="ENSCSET00000031633.1">
    <property type="protein sequence ID" value="ENSCSEP00000031226.1"/>
    <property type="gene ID" value="ENSCSEG00000019983.1"/>
</dbReference>
<dbReference type="GO" id="GO:0031965">
    <property type="term" value="C:nuclear membrane"/>
    <property type="evidence" value="ECO:0007669"/>
    <property type="project" value="UniProtKB-SubCell"/>
</dbReference>
<dbReference type="Pfam" id="PF02230">
    <property type="entry name" value="Abhydrolase_2"/>
    <property type="match status" value="1"/>
</dbReference>
<dbReference type="InterPro" id="IPR003140">
    <property type="entry name" value="PLipase/COase/thioEstase"/>
</dbReference>
<dbReference type="SUPFAM" id="SSF53474">
    <property type="entry name" value="alpha/beta-Hydrolases"/>
    <property type="match status" value="1"/>
</dbReference>
<evidence type="ECO:0000256" key="15">
    <source>
        <dbReference type="ARBA" id="ARBA00023098"/>
    </source>
</evidence>
<comment type="catalytic activity">
    <reaction evidence="23">
        <text>a 1-(9Z-octadecenoyl)-2-acyl-sn-glycero-3-phosphocholine + H2O = a 2-acyl-sn-glycero-3-phosphocholine + (9Z)-octadecenoate + H(+)</text>
        <dbReference type="Rhea" id="RHEA:41720"/>
        <dbReference type="ChEBI" id="CHEBI:15377"/>
        <dbReference type="ChEBI" id="CHEBI:15378"/>
        <dbReference type="ChEBI" id="CHEBI:30823"/>
        <dbReference type="ChEBI" id="CHEBI:57875"/>
        <dbReference type="ChEBI" id="CHEBI:78421"/>
    </reaction>
    <physiologicalReaction direction="left-to-right" evidence="23">
        <dbReference type="Rhea" id="RHEA:41721"/>
    </physiologicalReaction>
</comment>
<dbReference type="AlphaFoldDB" id="A0A3P8X0K4"/>